<reference evidence="1 2" key="1">
    <citation type="journal article" date="2014" name="ISME J.">
        <title>Ecophysiology of Thioploca ingrica as revealed by the complete genome sequence supplemented with proteomic evidence.</title>
        <authorList>
            <person name="Kojima H."/>
            <person name="Ogura Y."/>
            <person name="Yamamoto N."/>
            <person name="Togashi T."/>
            <person name="Mori H."/>
            <person name="Watanabe T."/>
            <person name="Nemoto F."/>
            <person name="Kurokawa K."/>
            <person name="Hayashi T."/>
            <person name="Fukui M."/>
        </authorList>
    </citation>
    <scope>NUCLEOTIDE SEQUENCE [LARGE SCALE GENOMIC DNA]</scope>
</reference>
<name>A0A090BUI1_9GAMM</name>
<dbReference type="HOGENOM" id="CLU_136199_0_1_6"/>
<dbReference type="STRING" id="40754.THII_0849"/>
<proteinExistence type="predicted"/>
<dbReference type="AlphaFoldDB" id="A0A090BUI1"/>
<dbReference type="Proteomes" id="UP000031623">
    <property type="component" value="Chromosome"/>
</dbReference>
<sequence>MNSLNLLILLGLITWLWFDTQRSQEAAKTICKQICNQFNLQLLDDTIALAQIRLQRNSRGWLQLKRIYEFEFSDSGNSRQRGIIMMRGNALEILELPGYMDRVILPV</sequence>
<dbReference type="OrthoDB" id="5959530at2"/>
<evidence type="ECO:0000313" key="1">
    <source>
        <dbReference type="EMBL" id="BAP55146.1"/>
    </source>
</evidence>
<keyword evidence="2" id="KW-1185">Reference proteome</keyword>
<evidence type="ECO:0008006" key="3">
    <source>
        <dbReference type="Google" id="ProtNLM"/>
    </source>
</evidence>
<dbReference type="KEGG" id="tig:THII_0849"/>
<gene>
    <name evidence="1" type="ORF">THII_0849</name>
</gene>
<dbReference type="EMBL" id="AP014633">
    <property type="protein sequence ID" value="BAP55146.1"/>
    <property type="molecule type" value="Genomic_DNA"/>
</dbReference>
<dbReference type="InterPro" id="IPR021732">
    <property type="entry name" value="DUF3301"/>
</dbReference>
<organism evidence="1 2">
    <name type="scientific">Thioploca ingrica</name>
    <dbReference type="NCBI Taxonomy" id="40754"/>
    <lineage>
        <taxon>Bacteria</taxon>
        <taxon>Pseudomonadati</taxon>
        <taxon>Pseudomonadota</taxon>
        <taxon>Gammaproteobacteria</taxon>
        <taxon>Thiotrichales</taxon>
        <taxon>Thiotrichaceae</taxon>
        <taxon>Thioploca</taxon>
    </lineage>
</organism>
<evidence type="ECO:0000313" key="2">
    <source>
        <dbReference type="Proteomes" id="UP000031623"/>
    </source>
</evidence>
<dbReference type="Pfam" id="PF11743">
    <property type="entry name" value="DUF3301"/>
    <property type="match status" value="1"/>
</dbReference>
<accession>A0A090BUI1</accession>
<protein>
    <recommendedName>
        <fullName evidence="3">DUF3301 domain-containing protein</fullName>
    </recommendedName>
</protein>